<dbReference type="AlphaFoldDB" id="A0A212LPD3"/>
<accession>A0A212LPD3</accession>
<protein>
    <submittedName>
        <fullName evidence="1">Uncharacterized protein</fullName>
    </submittedName>
</protein>
<proteinExistence type="predicted"/>
<sequence length="66" mass="7745">MRDLSWIPEIIAFRMWCKSISIHEEYLRAAFRTRQTDGSTRSTRHVHYIHAIGFVDFNPESTASFG</sequence>
<gene>
    <name evidence="1" type="ORF">KL86PLE_90332</name>
</gene>
<organism evidence="1">
    <name type="scientific">uncultured Pleomorphomonas sp</name>
    <dbReference type="NCBI Taxonomy" id="442121"/>
    <lineage>
        <taxon>Bacteria</taxon>
        <taxon>Pseudomonadati</taxon>
        <taxon>Pseudomonadota</taxon>
        <taxon>Alphaproteobacteria</taxon>
        <taxon>Hyphomicrobiales</taxon>
        <taxon>Pleomorphomonadaceae</taxon>
        <taxon>Pleomorphomonas</taxon>
        <taxon>environmental samples</taxon>
    </lineage>
</organism>
<evidence type="ECO:0000313" key="1">
    <source>
        <dbReference type="EMBL" id="SCM79299.1"/>
    </source>
</evidence>
<reference evidence="1" key="1">
    <citation type="submission" date="2016-08" db="EMBL/GenBank/DDBJ databases">
        <authorList>
            <person name="Seilhamer J.J."/>
        </authorList>
    </citation>
    <scope>NUCLEOTIDE SEQUENCE</scope>
    <source>
        <strain evidence="1">86</strain>
    </source>
</reference>
<name>A0A212LPD3_9HYPH</name>
<dbReference type="EMBL" id="FMJD01000013">
    <property type="protein sequence ID" value="SCM79299.1"/>
    <property type="molecule type" value="Genomic_DNA"/>
</dbReference>